<dbReference type="EMBL" id="BAABGT010000104">
    <property type="protein sequence ID" value="GAA4557825.1"/>
    <property type="molecule type" value="Genomic_DNA"/>
</dbReference>
<feature type="compositionally biased region" description="Low complexity" evidence="1">
    <location>
        <begin position="39"/>
        <end position="52"/>
    </location>
</feature>
<protein>
    <submittedName>
        <fullName evidence="2">Uncharacterized protein</fullName>
    </submittedName>
</protein>
<gene>
    <name evidence="2" type="ORF">GCM10023175_62980</name>
</gene>
<organism evidence="2 3">
    <name type="scientific">Pseudonocardia xishanensis</name>
    <dbReference type="NCBI Taxonomy" id="630995"/>
    <lineage>
        <taxon>Bacteria</taxon>
        <taxon>Bacillati</taxon>
        <taxon>Actinomycetota</taxon>
        <taxon>Actinomycetes</taxon>
        <taxon>Pseudonocardiales</taxon>
        <taxon>Pseudonocardiaceae</taxon>
        <taxon>Pseudonocardia</taxon>
    </lineage>
</organism>
<feature type="region of interest" description="Disordered" evidence="1">
    <location>
        <begin position="1"/>
        <end position="80"/>
    </location>
</feature>
<keyword evidence="3" id="KW-1185">Reference proteome</keyword>
<reference evidence="3" key="1">
    <citation type="journal article" date="2019" name="Int. J. Syst. Evol. Microbiol.">
        <title>The Global Catalogue of Microorganisms (GCM) 10K type strain sequencing project: providing services to taxonomists for standard genome sequencing and annotation.</title>
        <authorList>
            <consortium name="The Broad Institute Genomics Platform"/>
            <consortium name="The Broad Institute Genome Sequencing Center for Infectious Disease"/>
            <person name="Wu L."/>
            <person name="Ma J."/>
        </authorList>
    </citation>
    <scope>NUCLEOTIDE SEQUENCE [LARGE SCALE GENOMIC DNA]</scope>
    <source>
        <strain evidence="3">JCM 17906</strain>
    </source>
</reference>
<proteinExistence type="predicted"/>
<evidence type="ECO:0000313" key="2">
    <source>
        <dbReference type="EMBL" id="GAA4557825.1"/>
    </source>
</evidence>
<feature type="compositionally biased region" description="Basic and acidic residues" evidence="1">
    <location>
        <begin position="13"/>
        <end position="37"/>
    </location>
</feature>
<dbReference type="RefSeq" id="WP_345426526.1">
    <property type="nucleotide sequence ID" value="NZ_BAABGT010000104.1"/>
</dbReference>
<accession>A0ABP8S1B8</accession>
<evidence type="ECO:0000256" key="1">
    <source>
        <dbReference type="SAM" id="MobiDB-lite"/>
    </source>
</evidence>
<name>A0ABP8S1B8_9PSEU</name>
<dbReference type="Proteomes" id="UP001501598">
    <property type="component" value="Unassembled WGS sequence"/>
</dbReference>
<comment type="caution">
    <text evidence="2">The sequence shown here is derived from an EMBL/GenBank/DDBJ whole genome shotgun (WGS) entry which is preliminary data.</text>
</comment>
<evidence type="ECO:0000313" key="3">
    <source>
        <dbReference type="Proteomes" id="UP001501598"/>
    </source>
</evidence>
<sequence>MFERLRSLFGRPETAEDDVRPDTATARTRETGGRDTDSGDSATTTGTGASGEFVGRVAGQDAGADDSGVESGAEARRRET</sequence>